<dbReference type="InterPro" id="IPR050832">
    <property type="entry name" value="Bact_Acetyltransf"/>
</dbReference>
<sequence>MSLTIREFRPADAAGAAAAYSAGRPYLVITPEVVAWQVLHTPDYGILVAEVDGEIVGTARHALVPEAATPGEAVLNVSVLPAHRRRGVGGRLVAAGEELLATAGATRISCWADDEPDALAFAAARGYTAGRQGHFSARDLTTGLPPVPALPAGTELRTAADYLDDPYPIYLVDIDGTRAEPGDLETGDQPYEEWLATIWRRPDLSHELTTVVLADGEPVAFSAAQTDGGRYWSAFTATCESHRGRGLAKIAKTDSLHRARAAGLTAAYTANDATNAPMLAINAWLGYHICAGERRHAREL</sequence>
<dbReference type="RefSeq" id="WP_345699385.1">
    <property type="nucleotide sequence ID" value="NZ_BAABIS010000001.1"/>
</dbReference>
<reference evidence="5" key="1">
    <citation type="journal article" date="2019" name="Int. J. Syst. Evol. Microbiol.">
        <title>The Global Catalogue of Microorganisms (GCM) 10K type strain sequencing project: providing services to taxonomists for standard genome sequencing and annotation.</title>
        <authorList>
            <consortium name="The Broad Institute Genomics Platform"/>
            <consortium name="The Broad Institute Genome Sequencing Center for Infectious Disease"/>
            <person name="Wu L."/>
            <person name="Ma J."/>
        </authorList>
    </citation>
    <scope>NUCLEOTIDE SEQUENCE [LARGE SCALE GENOMIC DNA]</scope>
    <source>
        <strain evidence="5">JCM 13006</strain>
    </source>
</reference>
<evidence type="ECO:0000313" key="5">
    <source>
        <dbReference type="Proteomes" id="UP001501752"/>
    </source>
</evidence>
<organism evidence="4 5">
    <name type="scientific">Kitasatospora terrestris</name>
    <dbReference type="NCBI Taxonomy" id="258051"/>
    <lineage>
        <taxon>Bacteria</taxon>
        <taxon>Bacillati</taxon>
        <taxon>Actinomycetota</taxon>
        <taxon>Actinomycetes</taxon>
        <taxon>Kitasatosporales</taxon>
        <taxon>Streptomycetaceae</taxon>
        <taxon>Kitasatospora</taxon>
    </lineage>
</organism>
<dbReference type="SUPFAM" id="SSF55729">
    <property type="entry name" value="Acyl-CoA N-acyltransferases (Nat)"/>
    <property type="match status" value="2"/>
</dbReference>
<dbReference type="PANTHER" id="PTHR43877:SF1">
    <property type="entry name" value="ACETYLTRANSFERASE"/>
    <property type="match status" value="1"/>
</dbReference>
<dbReference type="Proteomes" id="UP001501752">
    <property type="component" value="Unassembled WGS sequence"/>
</dbReference>
<accession>A0ABP9E314</accession>
<evidence type="ECO:0000256" key="1">
    <source>
        <dbReference type="ARBA" id="ARBA00022679"/>
    </source>
</evidence>
<dbReference type="CDD" id="cd04301">
    <property type="entry name" value="NAT_SF"/>
    <property type="match status" value="1"/>
</dbReference>
<feature type="domain" description="N-acetyltransferase" evidence="3">
    <location>
        <begin position="3"/>
        <end position="151"/>
    </location>
</feature>
<protein>
    <submittedName>
        <fullName evidence="4">GNAT family N-acetyltransferase</fullName>
    </submittedName>
</protein>
<keyword evidence="5" id="KW-1185">Reference proteome</keyword>
<keyword evidence="2" id="KW-0012">Acyltransferase</keyword>
<proteinExistence type="predicted"/>
<name>A0ABP9E314_9ACTN</name>
<gene>
    <name evidence="4" type="ORF">GCM10023235_53090</name>
</gene>
<keyword evidence="1" id="KW-0808">Transferase</keyword>
<comment type="caution">
    <text evidence="4">The sequence shown here is derived from an EMBL/GenBank/DDBJ whole genome shotgun (WGS) entry which is preliminary data.</text>
</comment>
<evidence type="ECO:0000313" key="4">
    <source>
        <dbReference type="EMBL" id="GAA4867875.1"/>
    </source>
</evidence>
<dbReference type="PANTHER" id="PTHR43877">
    <property type="entry name" value="AMINOALKYLPHOSPHONATE N-ACETYLTRANSFERASE-RELATED-RELATED"/>
    <property type="match status" value="1"/>
</dbReference>
<dbReference type="Pfam" id="PF00583">
    <property type="entry name" value="Acetyltransf_1"/>
    <property type="match status" value="2"/>
</dbReference>
<dbReference type="InterPro" id="IPR016181">
    <property type="entry name" value="Acyl_CoA_acyltransferase"/>
</dbReference>
<evidence type="ECO:0000259" key="3">
    <source>
        <dbReference type="PROSITE" id="PS51186"/>
    </source>
</evidence>
<dbReference type="EMBL" id="BAABIS010000001">
    <property type="protein sequence ID" value="GAA4867875.1"/>
    <property type="molecule type" value="Genomic_DNA"/>
</dbReference>
<feature type="domain" description="N-acetyltransferase" evidence="3">
    <location>
        <begin position="154"/>
        <end position="300"/>
    </location>
</feature>
<dbReference type="PROSITE" id="PS51186">
    <property type="entry name" value="GNAT"/>
    <property type="match status" value="2"/>
</dbReference>
<evidence type="ECO:0000256" key="2">
    <source>
        <dbReference type="ARBA" id="ARBA00023315"/>
    </source>
</evidence>
<dbReference type="Gene3D" id="3.40.630.30">
    <property type="match status" value="1"/>
</dbReference>
<dbReference type="InterPro" id="IPR000182">
    <property type="entry name" value="GNAT_dom"/>
</dbReference>